<dbReference type="PANTHER" id="PTHR30330:SF3">
    <property type="entry name" value="TRANSCRIPTIONAL REGULATOR, LRP FAMILY"/>
    <property type="match status" value="1"/>
</dbReference>
<keyword evidence="7 8" id="KW-0472">Membrane</keyword>
<dbReference type="InterPro" id="IPR001463">
    <property type="entry name" value="Na/Ala_symport"/>
</dbReference>
<evidence type="ECO:0000256" key="3">
    <source>
        <dbReference type="ARBA" id="ARBA00022448"/>
    </source>
</evidence>
<proteinExistence type="inferred from homology"/>
<keyword evidence="5 8" id="KW-0812">Transmembrane</keyword>
<evidence type="ECO:0000256" key="5">
    <source>
        <dbReference type="ARBA" id="ARBA00022692"/>
    </source>
</evidence>
<comment type="similarity">
    <text evidence="2">Belongs to the alanine or glycine:cation symporter (AGCS) (TC 2.A.25) family.</text>
</comment>
<evidence type="ECO:0000256" key="7">
    <source>
        <dbReference type="ARBA" id="ARBA00023136"/>
    </source>
</evidence>
<gene>
    <name evidence="9" type="ORF">ANI01nite_07710</name>
</gene>
<evidence type="ECO:0000313" key="10">
    <source>
        <dbReference type="Proteomes" id="UP000316242"/>
    </source>
</evidence>
<evidence type="ECO:0000313" key="9">
    <source>
        <dbReference type="EMBL" id="GEC11568.1"/>
    </source>
</evidence>
<dbReference type="PANTHER" id="PTHR30330">
    <property type="entry name" value="AGSS FAMILY TRANSPORTER, SODIUM-ALANINE"/>
    <property type="match status" value="1"/>
</dbReference>
<evidence type="ECO:0008006" key="11">
    <source>
        <dbReference type="Google" id="ProtNLM"/>
    </source>
</evidence>
<sequence length="196" mass="21081">MAHSATKNRRSAQESFGAAWEPFIDSEVVCTMTALAIIVSGQYANQGQDGIALTTAALATVKELFPYLLTVSVLLFAFSTILSYSYYVHLAAGFICGQSAVVRHGYNLVWLATIVIGSAASLSRVVRFSDAVFFLMTVPNVFGLFFMANAIRKELNGHCDDLTTGVLQMVPLAERSTLLGNPISGESDKSLISDKA</sequence>
<name>A0ABQ0RIB7_GLUNI</name>
<reference evidence="9 10" key="1">
    <citation type="submission" date="2019-06" db="EMBL/GenBank/DDBJ databases">
        <title>Whole genome shotgun sequence of Glutamicibacter nicotianae NBRC 14234.</title>
        <authorList>
            <person name="Hosoyama A."/>
            <person name="Uohara A."/>
            <person name="Ohji S."/>
            <person name="Ichikawa N."/>
        </authorList>
    </citation>
    <scope>NUCLEOTIDE SEQUENCE [LARGE SCALE GENOMIC DNA]</scope>
    <source>
        <strain evidence="9 10">NBRC 14234</strain>
    </source>
</reference>
<evidence type="ECO:0000256" key="8">
    <source>
        <dbReference type="SAM" id="Phobius"/>
    </source>
</evidence>
<organism evidence="9 10">
    <name type="scientific">Glutamicibacter nicotianae</name>
    <name type="common">Arthrobacter nicotianae</name>
    <dbReference type="NCBI Taxonomy" id="37929"/>
    <lineage>
        <taxon>Bacteria</taxon>
        <taxon>Bacillati</taxon>
        <taxon>Actinomycetota</taxon>
        <taxon>Actinomycetes</taxon>
        <taxon>Micrococcales</taxon>
        <taxon>Micrococcaceae</taxon>
        <taxon>Glutamicibacter</taxon>
    </lineage>
</organism>
<dbReference type="EMBL" id="BJNE01000002">
    <property type="protein sequence ID" value="GEC11568.1"/>
    <property type="molecule type" value="Genomic_DNA"/>
</dbReference>
<evidence type="ECO:0000256" key="4">
    <source>
        <dbReference type="ARBA" id="ARBA00022475"/>
    </source>
</evidence>
<keyword evidence="3" id="KW-0813">Transport</keyword>
<feature type="transmembrane region" description="Helical" evidence="8">
    <location>
        <begin position="64"/>
        <end position="87"/>
    </location>
</feature>
<keyword evidence="10" id="KW-1185">Reference proteome</keyword>
<keyword evidence="6 8" id="KW-1133">Transmembrane helix</keyword>
<comment type="caution">
    <text evidence="9">The sequence shown here is derived from an EMBL/GenBank/DDBJ whole genome shotgun (WGS) entry which is preliminary data.</text>
</comment>
<dbReference type="Proteomes" id="UP000316242">
    <property type="component" value="Unassembled WGS sequence"/>
</dbReference>
<feature type="transmembrane region" description="Helical" evidence="8">
    <location>
        <begin position="132"/>
        <end position="151"/>
    </location>
</feature>
<evidence type="ECO:0000256" key="6">
    <source>
        <dbReference type="ARBA" id="ARBA00022989"/>
    </source>
</evidence>
<evidence type="ECO:0000256" key="2">
    <source>
        <dbReference type="ARBA" id="ARBA00009261"/>
    </source>
</evidence>
<dbReference type="PRINTS" id="PR00175">
    <property type="entry name" value="NAALASMPORT"/>
</dbReference>
<protein>
    <recommendedName>
        <fullName evidence="11">Alanine glycine permease</fullName>
    </recommendedName>
</protein>
<dbReference type="Pfam" id="PF01235">
    <property type="entry name" value="Na_Ala_symp"/>
    <property type="match status" value="1"/>
</dbReference>
<accession>A0ABQ0RIB7</accession>
<feature type="transmembrane region" description="Helical" evidence="8">
    <location>
        <begin position="108"/>
        <end position="126"/>
    </location>
</feature>
<evidence type="ECO:0000256" key="1">
    <source>
        <dbReference type="ARBA" id="ARBA00004651"/>
    </source>
</evidence>
<comment type="subcellular location">
    <subcellularLocation>
        <location evidence="1">Cell membrane</location>
        <topology evidence="1">Multi-pass membrane protein</topology>
    </subcellularLocation>
</comment>
<keyword evidence="4" id="KW-1003">Cell membrane</keyword>